<dbReference type="SUPFAM" id="SSF103473">
    <property type="entry name" value="MFS general substrate transporter"/>
    <property type="match status" value="1"/>
</dbReference>
<organism evidence="4 5">
    <name type="scientific">Polypterus senegalus</name>
    <name type="common">Senegal bichir</name>
    <dbReference type="NCBI Taxonomy" id="55291"/>
    <lineage>
        <taxon>Eukaryota</taxon>
        <taxon>Metazoa</taxon>
        <taxon>Chordata</taxon>
        <taxon>Craniata</taxon>
        <taxon>Vertebrata</taxon>
        <taxon>Euteleostomi</taxon>
        <taxon>Actinopterygii</taxon>
        <taxon>Polypteriformes</taxon>
        <taxon>Polypteridae</taxon>
        <taxon>Polypterus</taxon>
    </lineage>
</organism>
<name>A0A8X7XLH6_POLSE</name>
<protein>
    <submittedName>
        <fullName evidence="4">MOT1 protein</fullName>
    </submittedName>
</protein>
<keyword evidence="3" id="KW-0812">Transmembrane</keyword>
<evidence type="ECO:0000256" key="1">
    <source>
        <dbReference type="ARBA" id="ARBA00004141"/>
    </source>
</evidence>
<feature type="transmembrane region" description="Helical" evidence="3">
    <location>
        <begin position="73"/>
        <end position="94"/>
    </location>
</feature>
<dbReference type="AlphaFoldDB" id="A0A8X7XLH6"/>
<dbReference type="EMBL" id="JAATIS010000094">
    <property type="protein sequence ID" value="KAG2470793.1"/>
    <property type="molecule type" value="Genomic_DNA"/>
</dbReference>
<evidence type="ECO:0000313" key="4">
    <source>
        <dbReference type="EMBL" id="KAG2470793.1"/>
    </source>
</evidence>
<gene>
    <name evidence="4" type="primary">Slc16a1_1</name>
    <name evidence="4" type="ORF">GTO96_0005015</name>
</gene>
<dbReference type="InterPro" id="IPR036259">
    <property type="entry name" value="MFS_trans_sf"/>
</dbReference>
<reference evidence="4 5" key="1">
    <citation type="journal article" date="2021" name="Cell">
        <title>Tracing the genetic footprints of vertebrate landing in non-teleost ray-finned fishes.</title>
        <authorList>
            <person name="Bi X."/>
            <person name="Wang K."/>
            <person name="Yang L."/>
            <person name="Pan H."/>
            <person name="Jiang H."/>
            <person name="Wei Q."/>
            <person name="Fang M."/>
            <person name="Yu H."/>
            <person name="Zhu C."/>
            <person name="Cai Y."/>
            <person name="He Y."/>
            <person name="Gan X."/>
            <person name="Zeng H."/>
            <person name="Yu D."/>
            <person name="Zhu Y."/>
            <person name="Jiang H."/>
            <person name="Qiu Q."/>
            <person name="Yang H."/>
            <person name="Zhang Y.E."/>
            <person name="Wang W."/>
            <person name="Zhu M."/>
            <person name="He S."/>
            <person name="Zhang G."/>
        </authorList>
    </citation>
    <scope>NUCLEOTIDE SEQUENCE [LARGE SCALE GENOMIC DNA]</scope>
    <source>
        <strain evidence="4">Bchr_013</strain>
    </source>
</reference>
<feature type="non-terminal residue" evidence="4">
    <location>
        <position position="143"/>
    </location>
</feature>
<comment type="subcellular location">
    <subcellularLocation>
        <location evidence="1">Membrane</location>
        <topology evidence="1">Multi-pass membrane protein</topology>
    </subcellularLocation>
</comment>
<comment type="caution">
    <text evidence="4">The sequence shown here is derived from an EMBL/GenBank/DDBJ whole genome shotgun (WGS) entry which is preliminary data.</text>
</comment>
<evidence type="ECO:0000313" key="5">
    <source>
        <dbReference type="Proteomes" id="UP000886611"/>
    </source>
</evidence>
<feature type="transmembrane region" description="Helical" evidence="3">
    <location>
        <begin position="47"/>
        <end position="67"/>
    </location>
</feature>
<sequence>MWAGRNNRYLGKVLLDESVTTREHHGDIGVYLHEIIHKYSPSRGLEFTPKGLVINLGITIGALVDAFGDYKYMYYVCGAVMLLAGIFLFIMNYYNYRLLEKEEKEREKEEEEEKVELEIPGSEACCESEETNEKPTTAEQEEA</sequence>
<keyword evidence="3" id="KW-0472">Membrane</keyword>
<evidence type="ECO:0000256" key="2">
    <source>
        <dbReference type="SAM" id="MobiDB-lite"/>
    </source>
</evidence>
<proteinExistence type="predicted"/>
<feature type="compositionally biased region" description="Polar residues" evidence="2">
    <location>
        <begin position="134"/>
        <end position="143"/>
    </location>
</feature>
<feature type="region of interest" description="Disordered" evidence="2">
    <location>
        <begin position="104"/>
        <end position="143"/>
    </location>
</feature>
<feature type="non-terminal residue" evidence="4">
    <location>
        <position position="1"/>
    </location>
</feature>
<accession>A0A8X7XLH6</accession>
<dbReference type="GO" id="GO:0016020">
    <property type="term" value="C:membrane"/>
    <property type="evidence" value="ECO:0007669"/>
    <property type="project" value="UniProtKB-SubCell"/>
</dbReference>
<keyword evidence="3" id="KW-1133">Transmembrane helix</keyword>
<evidence type="ECO:0000256" key="3">
    <source>
        <dbReference type="SAM" id="Phobius"/>
    </source>
</evidence>
<keyword evidence="5" id="KW-1185">Reference proteome</keyword>
<dbReference type="Proteomes" id="UP000886611">
    <property type="component" value="Unassembled WGS sequence"/>
</dbReference>